<organism evidence="1 2">
    <name type="scientific">Vespula maculifrons</name>
    <name type="common">Eastern yellow jacket</name>
    <name type="synonym">Wasp</name>
    <dbReference type="NCBI Taxonomy" id="7453"/>
    <lineage>
        <taxon>Eukaryota</taxon>
        <taxon>Metazoa</taxon>
        <taxon>Ecdysozoa</taxon>
        <taxon>Arthropoda</taxon>
        <taxon>Hexapoda</taxon>
        <taxon>Insecta</taxon>
        <taxon>Pterygota</taxon>
        <taxon>Neoptera</taxon>
        <taxon>Endopterygota</taxon>
        <taxon>Hymenoptera</taxon>
        <taxon>Apocrita</taxon>
        <taxon>Aculeata</taxon>
        <taxon>Vespoidea</taxon>
        <taxon>Vespidae</taxon>
        <taxon>Vespinae</taxon>
        <taxon>Vespula</taxon>
    </lineage>
</organism>
<sequence length="80" mass="9501">MQKVSIFVGSTTKKNDDTLCDSIIKVCKKKVYKKEKKKKFVYWILRISSFIDTSRLNRISSHPTMLHSISINMCYWRLIK</sequence>
<protein>
    <submittedName>
        <fullName evidence="1">Uncharacterized protein</fullName>
    </submittedName>
</protein>
<proteinExistence type="predicted"/>
<comment type="caution">
    <text evidence="1">The sequence shown here is derived from an EMBL/GenBank/DDBJ whole genome shotgun (WGS) entry which is preliminary data.</text>
</comment>
<dbReference type="Proteomes" id="UP001607303">
    <property type="component" value="Unassembled WGS sequence"/>
</dbReference>
<reference evidence="1 2" key="1">
    <citation type="journal article" date="2024" name="Ann. Entomol. Soc. Am.">
        <title>Genomic analyses of the southern and eastern yellowjacket wasps (Hymenoptera: Vespidae) reveal evolutionary signatures of social life.</title>
        <authorList>
            <person name="Catto M.A."/>
            <person name="Caine P.B."/>
            <person name="Orr S.E."/>
            <person name="Hunt B.G."/>
            <person name="Goodisman M.A.D."/>
        </authorList>
    </citation>
    <scope>NUCLEOTIDE SEQUENCE [LARGE SCALE GENOMIC DNA]</scope>
    <source>
        <strain evidence="1">232</strain>
        <tissue evidence="1">Head and thorax</tissue>
    </source>
</reference>
<keyword evidence="2" id="KW-1185">Reference proteome</keyword>
<dbReference type="AlphaFoldDB" id="A0ABD2BQ51"/>
<evidence type="ECO:0000313" key="1">
    <source>
        <dbReference type="EMBL" id="KAL2734899.1"/>
    </source>
</evidence>
<dbReference type="EMBL" id="JAYRBN010000070">
    <property type="protein sequence ID" value="KAL2734899.1"/>
    <property type="molecule type" value="Genomic_DNA"/>
</dbReference>
<name>A0ABD2BQ51_VESMC</name>
<evidence type="ECO:0000313" key="2">
    <source>
        <dbReference type="Proteomes" id="UP001607303"/>
    </source>
</evidence>
<accession>A0ABD2BQ51</accession>
<gene>
    <name evidence="1" type="ORF">V1477_013617</name>
</gene>